<keyword evidence="7 8" id="KW-0998">Cell outer membrane</keyword>
<dbReference type="RefSeq" id="WP_099019422.1">
    <property type="nucleotide sequence ID" value="NZ_NIHB01000002.1"/>
</dbReference>
<evidence type="ECO:0000313" key="13">
    <source>
        <dbReference type="EMBL" id="TDR22808.1"/>
    </source>
</evidence>
<keyword evidence="2 8" id="KW-0813">Transport</keyword>
<dbReference type="InterPro" id="IPR012910">
    <property type="entry name" value="Plug_dom"/>
</dbReference>
<protein>
    <submittedName>
        <fullName evidence="13">Iron complex outermembrane receptor protein</fullName>
    </submittedName>
</protein>
<evidence type="ECO:0000256" key="6">
    <source>
        <dbReference type="ARBA" id="ARBA00023136"/>
    </source>
</evidence>
<keyword evidence="13" id="KW-0675">Receptor</keyword>
<dbReference type="PANTHER" id="PTHR47234">
    <property type="match status" value="1"/>
</dbReference>
<feature type="signal peptide" evidence="10">
    <location>
        <begin position="1"/>
        <end position="29"/>
    </location>
</feature>
<evidence type="ECO:0000259" key="11">
    <source>
        <dbReference type="Pfam" id="PF00593"/>
    </source>
</evidence>
<evidence type="ECO:0000256" key="2">
    <source>
        <dbReference type="ARBA" id="ARBA00022448"/>
    </source>
</evidence>
<dbReference type="AlphaFoldDB" id="A0A4R6Y1H2"/>
<dbReference type="InterPro" id="IPR000531">
    <property type="entry name" value="Beta-barrel_TonB"/>
</dbReference>
<sequence>MKIRFFKNHNLSVGIAMALSLFVTPMVFAQDDIDESEEGNAAAEEVVVTGTRRAARSATESAVPIDVVSGDEFINQAGTDLSSLIRNVVPSYNVNTQPISDAATIVRPANLRGLAPDHTLVLVNNKRRHRAAVIYWLGNGVADGAQGPDIAPIPSIALKQLEVLRDGSAAQYGSDAIAGVMNFIYNDSSEGSTYEVKYGQFFEGDGTASSVAGNIGLPFTDSGFMNLSFEYGNTDDTNRSVQRDDAQALIDNGNPFVATPAQIWGQPKIDDDLKLVFNMGAEVGGGNEFYAFGNYAQKDVDGGFYFRNPDTRSGVFAADGIRLIGDTNDNGIDDCAQYRIAAGGTYDQSYVDALSADDNCFSFLEVFPGGFTPRFGGEAVDFSTTFGLKGEFDNGVLWDVSAAVGISDVDFLIRNTVNASLGPASPTVFDPGDYTQLDKNFNADFSYPIEVSGFYSPLNVAAGVEWRSETFEITAGDQASFEIGPLAAQGFSSASNGFPGFSALTAGKFERSNIALYTDWEADITEDFLLGVALRWEDFEDFGTTTNYKVAAHYRFTDDFALRSTFSTGFRAPTPGQSNAFNVSTEFDLVTNELVNNGTIPSINPVAQLRGGQPLDPEESENFTFGAVFSLGPVDFTVDYFKIDLEDRITLSQNFSLTPEEVDDLIASGVTSAGNLRNFRFFTNAFDTETTGVDVVATYKTEIGNGNTDFSLIYNNTETKVTKFDPLVVDPTRIRELQEGLPETRWNLQANHMVGDWRFLGRYSYYDNFFDSEDGNVYGDEYILDAEVAYSFKEKYTITIGAQNLLDEYPDKNPAAAAGVGNQYSQFSPSGFGGGFYYVKLRYDLF</sequence>
<dbReference type="SUPFAM" id="SSF56935">
    <property type="entry name" value="Porins"/>
    <property type="match status" value="1"/>
</dbReference>
<dbReference type="EMBL" id="SNZB01000002">
    <property type="protein sequence ID" value="TDR22808.1"/>
    <property type="molecule type" value="Genomic_DNA"/>
</dbReference>
<keyword evidence="3 8" id="KW-1134">Transmembrane beta strand</keyword>
<dbReference type="InterPro" id="IPR039426">
    <property type="entry name" value="TonB-dep_rcpt-like"/>
</dbReference>
<proteinExistence type="inferred from homology"/>
<dbReference type="GO" id="GO:0009279">
    <property type="term" value="C:cell outer membrane"/>
    <property type="evidence" value="ECO:0007669"/>
    <property type="project" value="UniProtKB-SubCell"/>
</dbReference>
<dbReference type="Pfam" id="PF07715">
    <property type="entry name" value="Plug"/>
    <property type="match status" value="1"/>
</dbReference>
<evidence type="ECO:0000256" key="8">
    <source>
        <dbReference type="PROSITE-ProRule" id="PRU01360"/>
    </source>
</evidence>
<comment type="similarity">
    <text evidence="8 9">Belongs to the TonB-dependent receptor family.</text>
</comment>
<dbReference type="Proteomes" id="UP000295724">
    <property type="component" value="Unassembled WGS sequence"/>
</dbReference>
<evidence type="ECO:0000256" key="7">
    <source>
        <dbReference type="ARBA" id="ARBA00023237"/>
    </source>
</evidence>
<dbReference type="Pfam" id="PF00593">
    <property type="entry name" value="TonB_dep_Rec_b-barrel"/>
    <property type="match status" value="1"/>
</dbReference>
<keyword evidence="4 8" id="KW-0812">Transmembrane</keyword>
<evidence type="ECO:0000256" key="3">
    <source>
        <dbReference type="ARBA" id="ARBA00022452"/>
    </source>
</evidence>
<evidence type="ECO:0000256" key="10">
    <source>
        <dbReference type="SAM" id="SignalP"/>
    </source>
</evidence>
<keyword evidence="14" id="KW-1185">Reference proteome</keyword>
<reference evidence="13 14" key="1">
    <citation type="submission" date="2019-03" db="EMBL/GenBank/DDBJ databases">
        <title>Genomic Encyclopedia of Type Strains, Phase IV (KMG-IV): sequencing the most valuable type-strain genomes for metagenomic binning, comparative biology and taxonomic classification.</title>
        <authorList>
            <person name="Goeker M."/>
        </authorList>
    </citation>
    <scope>NUCLEOTIDE SEQUENCE [LARGE SCALE GENOMIC DNA]</scope>
    <source>
        <strain evidence="13 14">DSM 25488</strain>
    </source>
</reference>
<comment type="caution">
    <text evidence="13">The sequence shown here is derived from an EMBL/GenBank/DDBJ whole genome shotgun (WGS) entry which is preliminary data.</text>
</comment>
<evidence type="ECO:0000256" key="9">
    <source>
        <dbReference type="RuleBase" id="RU003357"/>
    </source>
</evidence>
<evidence type="ECO:0000259" key="12">
    <source>
        <dbReference type="Pfam" id="PF07715"/>
    </source>
</evidence>
<feature type="chain" id="PRO_5020565393" evidence="10">
    <location>
        <begin position="30"/>
        <end position="846"/>
    </location>
</feature>
<keyword evidence="6 8" id="KW-0472">Membrane</keyword>
<comment type="subcellular location">
    <subcellularLocation>
        <location evidence="1 8">Cell outer membrane</location>
        <topology evidence="1 8">Multi-pass membrane protein</topology>
    </subcellularLocation>
</comment>
<dbReference type="Gene3D" id="2.40.170.20">
    <property type="entry name" value="TonB-dependent receptor, beta-barrel domain"/>
    <property type="match status" value="1"/>
</dbReference>
<organism evidence="13 14">
    <name type="scientific">Marinicella litoralis</name>
    <dbReference type="NCBI Taxonomy" id="644220"/>
    <lineage>
        <taxon>Bacteria</taxon>
        <taxon>Pseudomonadati</taxon>
        <taxon>Pseudomonadota</taxon>
        <taxon>Gammaproteobacteria</taxon>
        <taxon>Lysobacterales</taxon>
        <taxon>Marinicellaceae</taxon>
        <taxon>Marinicella</taxon>
    </lineage>
</organism>
<accession>A0A4R6Y1H2</accession>
<dbReference type="InterPro" id="IPR036942">
    <property type="entry name" value="Beta-barrel_TonB_sf"/>
</dbReference>
<dbReference type="PROSITE" id="PS52016">
    <property type="entry name" value="TONB_DEPENDENT_REC_3"/>
    <property type="match status" value="1"/>
</dbReference>
<evidence type="ECO:0000256" key="1">
    <source>
        <dbReference type="ARBA" id="ARBA00004571"/>
    </source>
</evidence>
<evidence type="ECO:0000256" key="5">
    <source>
        <dbReference type="ARBA" id="ARBA00023077"/>
    </source>
</evidence>
<dbReference type="OrthoDB" id="9805434at2"/>
<evidence type="ECO:0000313" key="14">
    <source>
        <dbReference type="Proteomes" id="UP000295724"/>
    </source>
</evidence>
<dbReference type="Gene3D" id="2.170.130.10">
    <property type="entry name" value="TonB-dependent receptor, plug domain"/>
    <property type="match status" value="1"/>
</dbReference>
<dbReference type="InterPro" id="IPR037066">
    <property type="entry name" value="Plug_dom_sf"/>
</dbReference>
<keyword evidence="10" id="KW-0732">Signal</keyword>
<dbReference type="PANTHER" id="PTHR47234:SF3">
    <property type="entry name" value="SECRETIN_TONB SHORT N-TERMINAL DOMAIN-CONTAINING PROTEIN"/>
    <property type="match status" value="1"/>
</dbReference>
<gene>
    <name evidence="13" type="ORF">C8D91_1301</name>
</gene>
<feature type="domain" description="TonB-dependent receptor plug" evidence="12">
    <location>
        <begin position="59"/>
        <end position="180"/>
    </location>
</feature>
<keyword evidence="5 9" id="KW-0798">TonB box</keyword>
<name>A0A4R6Y1H2_9GAMM</name>
<evidence type="ECO:0000256" key="4">
    <source>
        <dbReference type="ARBA" id="ARBA00022692"/>
    </source>
</evidence>
<feature type="domain" description="TonB-dependent receptor-like beta-barrel" evidence="11">
    <location>
        <begin position="381"/>
        <end position="805"/>
    </location>
</feature>